<gene>
    <name evidence="3" type="ORF">ABVK25_006011</name>
</gene>
<dbReference type="Gene3D" id="2.60.120.590">
    <property type="entry name" value="Alpha-ketoglutarate-dependent dioxygenase AlkB-like"/>
    <property type="match status" value="1"/>
</dbReference>
<dbReference type="Pfam" id="PF13532">
    <property type="entry name" value="2OG-FeII_Oxy_2"/>
    <property type="match status" value="1"/>
</dbReference>
<name>A0ABR4B768_9LECA</name>
<reference evidence="3 4" key="1">
    <citation type="submission" date="2024-09" db="EMBL/GenBank/DDBJ databases">
        <title>Rethinking Asexuality: The Enigmatic Case of Functional Sexual Genes in Lepraria (Stereocaulaceae).</title>
        <authorList>
            <person name="Doellman M."/>
            <person name="Sun Y."/>
            <person name="Barcenas-Pena A."/>
            <person name="Lumbsch H.T."/>
            <person name="Grewe F."/>
        </authorList>
    </citation>
    <scope>NUCLEOTIDE SEQUENCE [LARGE SCALE GENOMIC DNA]</scope>
    <source>
        <strain evidence="3 4">Grewe 0041</strain>
    </source>
</reference>
<dbReference type="PANTHER" id="PTHR31573">
    <property type="entry name" value="ALPHA-KETOGLUTARATE-DEPENDENT DIOXYGENASE ALKB HOMOLOG 2"/>
    <property type="match status" value="1"/>
</dbReference>
<evidence type="ECO:0000313" key="4">
    <source>
        <dbReference type="Proteomes" id="UP001590951"/>
    </source>
</evidence>
<dbReference type="PANTHER" id="PTHR31573:SF4">
    <property type="entry name" value="FE2OG DIOXYGENASE DOMAIN-CONTAINING PROTEIN"/>
    <property type="match status" value="1"/>
</dbReference>
<dbReference type="Proteomes" id="UP001590951">
    <property type="component" value="Unassembled WGS sequence"/>
</dbReference>
<dbReference type="InterPro" id="IPR037151">
    <property type="entry name" value="AlkB-like_sf"/>
</dbReference>
<evidence type="ECO:0000259" key="2">
    <source>
        <dbReference type="Pfam" id="PF13532"/>
    </source>
</evidence>
<sequence>MEPSTEAGLSQPVRRSGRKAAVPRSPATLPVALPPRRAPKRKTSQLDLTADSATPGSPYLQNGTVSARLRLQERNVSASTSRINTRFVGPKPSLIATLHLHRVSSASFLASHTNGTAPYVALASAVLNPTPNNGASNTVPAAQVELRTAQIAAAIPNKKRKTTRASPKSRLNPSPPLVDTRPLPWGDPQVWAETRTDLCESLPYFKQNQGATSYLNGIVRGMLQDHDGGERSLLEEELVITRCSGGLGMDDNGETRQVSDQDANAASIACFSNNMHSKQPLILILGSNNKQCPAKVPHRYCVMAPFHVTDVWDEKSYGKIAVKVRLEKTDLQHKSWWAAENSCLSLGTREVTKVKAQRSTCVTCHQERPQIYVEGWVCLNRNCTSFWILDGREIPHGFKLTYNPVFLAERTIFNGFLPPFLSVPKPIQATGQHDRLFSVTRQCWRGIVCMKCGRCNSRRDWDAWRCQTEGCDFEWELPREIIPASAVMGDLGFGFQGHAICDDEVLDSRIKVTVDQIGFWRVVRYEIMPGMFIIHFLANDVINKKPGGADDIFGILQEGRLRLERQVMKSSVVPDQLTRHFSANIGLPYKYIVGQKESTSFSDAPGVFTEAIRRMTWAAKQVVEDGLQEFNELLAVGYFQGSKMGYHDDGEDTLGPTVTSWSFGGPSAFNFRVKDKLFSGFKAADHKNYDSALPVIGLCYKPEVRKVINQNANGMSQAKLDKVAKDALSGCKKSSTFLKMKLRHGDFMVMHGAEMQKYTEHESVPTDMLRFALTARHVKPEMITQDQHHKGVLDLDPMNSYDGDLELYEEFKRQQARELEAASARRRGASDAIMA</sequence>
<feature type="compositionally biased region" description="Polar residues" evidence="1">
    <location>
        <begin position="45"/>
        <end position="61"/>
    </location>
</feature>
<dbReference type="EMBL" id="JBHFEH010000019">
    <property type="protein sequence ID" value="KAL2053707.1"/>
    <property type="molecule type" value="Genomic_DNA"/>
</dbReference>
<evidence type="ECO:0000256" key="1">
    <source>
        <dbReference type="SAM" id="MobiDB-lite"/>
    </source>
</evidence>
<dbReference type="InterPro" id="IPR032852">
    <property type="entry name" value="ALKBH2"/>
</dbReference>
<feature type="region of interest" description="Disordered" evidence="1">
    <location>
        <begin position="157"/>
        <end position="185"/>
    </location>
</feature>
<feature type="region of interest" description="Disordered" evidence="1">
    <location>
        <begin position="1"/>
        <end position="61"/>
    </location>
</feature>
<keyword evidence="4" id="KW-1185">Reference proteome</keyword>
<dbReference type="InterPro" id="IPR027450">
    <property type="entry name" value="AlkB-like"/>
</dbReference>
<protein>
    <recommendedName>
        <fullName evidence="2">Alpha-ketoglutarate-dependent dioxygenase AlkB-like domain-containing protein</fullName>
    </recommendedName>
</protein>
<comment type="caution">
    <text evidence="3">The sequence shown here is derived from an EMBL/GenBank/DDBJ whole genome shotgun (WGS) entry which is preliminary data.</text>
</comment>
<feature type="domain" description="Alpha-ketoglutarate-dependent dioxygenase AlkB-like" evidence="2">
    <location>
        <begin position="583"/>
        <end position="761"/>
    </location>
</feature>
<dbReference type="SUPFAM" id="SSF51197">
    <property type="entry name" value="Clavaminate synthase-like"/>
    <property type="match status" value="1"/>
</dbReference>
<accession>A0ABR4B768</accession>
<organism evidence="3 4">
    <name type="scientific">Lepraria finkii</name>
    <dbReference type="NCBI Taxonomy" id="1340010"/>
    <lineage>
        <taxon>Eukaryota</taxon>
        <taxon>Fungi</taxon>
        <taxon>Dikarya</taxon>
        <taxon>Ascomycota</taxon>
        <taxon>Pezizomycotina</taxon>
        <taxon>Lecanoromycetes</taxon>
        <taxon>OSLEUM clade</taxon>
        <taxon>Lecanoromycetidae</taxon>
        <taxon>Lecanorales</taxon>
        <taxon>Lecanorineae</taxon>
        <taxon>Stereocaulaceae</taxon>
        <taxon>Lepraria</taxon>
    </lineage>
</organism>
<proteinExistence type="predicted"/>
<evidence type="ECO:0000313" key="3">
    <source>
        <dbReference type="EMBL" id="KAL2053707.1"/>
    </source>
</evidence>